<sequence length="112" mass="12234">MTTPDSTGHYLIKGFTHDRKVFRPGDRAERLMGVITLFVGERRPGIHIAATRLAMPVVDAGVKCLIISAELQDVCPEAFDFVVRFAEDNRLPVDVRLASGDGAAQSRPARGD</sequence>
<evidence type="ECO:0000313" key="1">
    <source>
        <dbReference type="EMBL" id="KLU20613.1"/>
    </source>
</evidence>
<dbReference type="InterPro" id="IPR021969">
    <property type="entry name" value="DUF3579"/>
</dbReference>
<dbReference type="Proteomes" id="UP000035963">
    <property type="component" value="Unassembled WGS sequence"/>
</dbReference>
<keyword evidence="2" id="KW-1185">Reference proteome</keyword>
<dbReference type="Gene3D" id="3.30.70.2340">
    <property type="entry name" value="Uncharacterised protein PF12112 family, DUF3579"/>
    <property type="match status" value="1"/>
</dbReference>
<reference evidence="1 2" key="1">
    <citation type="journal article" date="2015" name="Genome Announc.">
        <title>Draft Genome Sequence of Burkholderia sp. Strain PML1(12), an Ectomycorrhizosphere-Inhabiting Bacterium with Effective Mineral-Weathering Ability.</title>
        <authorList>
            <person name="Uroz S."/>
            <person name="Oger P."/>
        </authorList>
    </citation>
    <scope>NUCLEOTIDE SEQUENCE [LARGE SCALE GENOMIC DNA]</scope>
    <source>
        <strain evidence="2">PML1(12)</strain>
    </source>
</reference>
<dbReference type="AlphaFoldDB" id="A0A0J1FLN5"/>
<dbReference type="RefSeq" id="WP_047897863.1">
    <property type="nucleotide sequence ID" value="NZ_AEJF01000247.1"/>
</dbReference>
<evidence type="ECO:0000313" key="2">
    <source>
        <dbReference type="Proteomes" id="UP000035963"/>
    </source>
</evidence>
<dbReference type="PATRIC" id="fig|908627.4.peg.9080"/>
<name>A0A0J1FLN5_9BURK</name>
<dbReference type="OrthoDB" id="9102496at2"/>
<accession>A0A0J1FLN5</accession>
<proteinExistence type="predicted"/>
<organism evidence="1 2">
    <name type="scientific">Caballeronia mineralivorans PML1(12)</name>
    <dbReference type="NCBI Taxonomy" id="908627"/>
    <lineage>
        <taxon>Bacteria</taxon>
        <taxon>Pseudomonadati</taxon>
        <taxon>Pseudomonadota</taxon>
        <taxon>Betaproteobacteria</taxon>
        <taxon>Burkholderiales</taxon>
        <taxon>Burkholderiaceae</taxon>
        <taxon>Caballeronia</taxon>
    </lineage>
</organism>
<dbReference type="Pfam" id="PF12112">
    <property type="entry name" value="DUF3579"/>
    <property type="match status" value="1"/>
</dbReference>
<gene>
    <name evidence="1" type="ORF">EOS_40480</name>
</gene>
<protein>
    <submittedName>
        <fullName evidence="1">Uncharacterized protein</fullName>
    </submittedName>
</protein>
<dbReference type="EMBL" id="AEJF01000247">
    <property type="protein sequence ID" value="KLU20613.1"/>
    <property type="molecule type" value="Genomic_DNA"/>
</dbReference>
<comment type="caution">
    <text evidence="1">The sequence shown here is derived from an EMBL/GenBank/DDBJ whole genome shotgun (WGS) entry which is preliminary data.</text>
</comment>